<accession>A0A853G143</accession>
<reference evidence="18 19" key="1">
    <citation type="submission" date="2020-07" db="EMBL/GenBank/DDBJ databases">
        <title>Taxonomic revisions and descriptions of new bacterial species based on genomic comparisons in the high-G+C-content subgroup of the family Alcaligenaceae.</title>
        <authorList>
            <person name="Szabo A."/>
            <person name="Felfoldi T."/>
        </authorList>
    </citation>
    <scope>NUCLEOTIDE SEQUENCE [LARGE SCALE GENOMIC DNA]</scope>
    <source>
        <strain evidence="18 19">LMG 24012</strain>
    </source>
</reference>
<evidence type="ECO:0000256" key="13">
    <source>
        <dbReference type="ARBA" id="ARBA00048670"/>
    </source>
</evidence>
<proteinExistence type="inferred from homology"/>
<organism evidence="18 19">
    <name type="scientific">Parapusillimonas granuli</name>
    <dbReference type="NCBI Taxonomy" id="380911"/>
    <lineage>
        <taxon>Bacteria</taxon>
        <taxon>Pseudomonadati</taxon>
        <taxon>Pseudomonadota</taxon>
        <taxon>Betaproteobacteria</taxon>
        <taxon>Burkholderiales</taxon>
        <taxon>Alcaligenaceae</taxon>
        <taxon>Parapusillimonas</taxon>
    </lineage>
</organism>
<dbReference type="InterPro" id="IPR045229">
    <property type="entry name" value="TPP_enz"/>
</dbReference>
<keyword evidence="19" id="KW-1185">Reference proteome</keyword>
<keyword evidence="6" id="KW-0285">Flavoprotein</keyword>
<keyword evidence="8 14" id="KW-0479">Metal-binding</keyword>
<dbReference type="UniPathway" id="UPA00049">
    <property type="reaction ID" value="UER00059"/>
</dbReference>
<keyword evidence="5 14" id="KW-0028">Amino-acid biosynthesis</keyword>
<dbReference type="Gene3D" id="3.40.50.1220">
    <property type="entry name" value="TPP-binding domain"/>
    <property type="match status" value="1"/>
</dbReference>
<dbReference type="GO" id="GO:0030976">
    <property type="term" value="F:thiamine pyrophosphate binding"/>
    <property type="evidence" value="ECO:0007669"/>
    <property type="project" value="UniProtKB-UniRule"/>
</dbReference>
<dbReference type="InterPro" id="IPR039368">
    <property type="entry name" value="AHAS_TPP"/>
</dbReference>
<comment type="caution">
    <text evidence="18">The sequence shown here is derived from an EMBL/GenBank/DDBJ whole genome shotgun (WGS) entry which is preliminary data.</text>
</comment>
<keyword evidence="12 14" id="KW-0100">Branched-chain amino acid biosynthesis</keyword>
<keyword evidence="10 14" id="KW-0460">Magnesium</keyword>
<evidence type="ECO:0000259" key="17">
    <source>
        <dbReference type="Pfam" id="PF02776"/>
    </source>
</evidence>
<dbReference type="Pfam" id="PF00205">
    <property type="entry name" value="TPP_enzyme_M"/>
    <property type="match status" value="1"/>
</dbReference>
<dbReference type="EC" id="2.2.1.6" evidence="4 14"/>
<dbReference type="FunFam" id="3.40.50.1220:FF:000008">
    <property type="entry name" value="Acetolactate synthase"/>
    <property type="match status" value="1"/>
</dbReference>
<evidence type="ECO:0000256" key="8">
    <source>
        <dbReference type="ARBA" id="ARBA00022723"/>
    </source>
</evidence>
<dbReference type="CDD" id="cd02015">
    <property type="entry name" value="TPP_AHAS"/>
    <property type="match status" value="1"/>
</dbReference>
<protein>
    <recommendedName>
        <fullName evidence="4 14">Acetolactate synthase</fullName>
        <ecNumber evidence="4 14">2.2.1.6</ecNumber>
    </recommendedName>
</protein>
<dbReference type="UniPathway" id="UPA00047">
    <property type="reaction ID" value="UER00055"/>
</dbReference>
<evidence type="ECO:0000256" key="11">
    <source>
        <dbReference type="ARBA" id="ARBA00023052"/>
    </source>
</evidence>
<dbReference type="InterPro" id="IPR000399">
    <property type="entry name" value="TPP-bd_CS"/>
</dbReference>
<dbReference type="Gene3D" id="3.40.50.970">
    <property type="match status" value="2"/>
</dbReference>
<dbReference type="FunFam" id="3.40.50.970:FF:000007">
    <property type="entry name" value="Acetolactate synthase"/>
    <property type="match status" value="1"/>
</dbReference>
<evidence type="ECO:0000259" key="16">
    <source>
        <dbReference type="Pfam" id="PF02775"/>
    </source>
</evidence>
<dbReference type="InterPro" id="IPR012846">
    <property type="entry name" value="Acetolactate_synth_lsu"/>
</dbReference>
<evidence type="ECO:0000256" key="12">
    <source>
        <dbReference type="ARBA" id="ARBA00023304"/>
    </source>
</evidence>
<dbReference type="PROSITE" id="PS00187">
    <property type="entry name" value="TPP_ENZYMES"/>
    <property type="match status" value="1"/>
</dbReference>
<keyword evidence="9" id="KW-0274">FAD</keyword>
<feature type="domain" description="Thiamine pyrophosphate enzyme TPP-binding" evidence="16">
    <location>
        <begin position="444"/>
        <end position="592"/>
    </location>
</feature>
<evidence type="ECO:0000256" key="10">
    <source>
        <dbReference type="ARBA" id="ARBA00022842"/>
    </source>
</evidence>
<comment type="cofactor">
    <cofactor evidence="14">
        <name>thiamine diphosphate</name>
        <dbReference type="ChEBI" id="CHEBI:58937"/>
    </cofactor>
    <text evidence="14">Binds 1 thiamine pyrophosphate per subunit.</text>
</comment>
<comment type="catalytic activity">
    <reaction evidence="13 14">
        <text>2 pyruvate + H(+) = (2S)-2-acetolactate + CO2</text>
        <dbReference type="Rhea" id="RHEA:25249"/>
        <dbReference type="ChEBI" id="CHEBI:15361"/>
        <dbReference type="ChEBI" id="CHEBI:15378"/>
        <dbReference type="ChEBI" id="CHEBI:16526"/>
        <dbReference type="ChEBI" id="CHEBI:58476"/>
        <dbReference type="EC" id="2.2.1.6"/>
    </reaction>
</comment>
<dbReference type="GO" id="GO:0003984">
    <property type="term" value="F:acetolactate synthase activity"/>
    <property type="evidence" value="ECO:0007669"/>
    <property type="project" value="UniProtKB-EC"/>
</dbReference>
<evidence type="ECO:0000313" key="19">
    <source>
        <dbReference type="Proteomes" id="UP000559809"/>
    </source>
</evidence>
<dbReference type="PANTHER" id="PTHR18968">
    <property type="entry name" value="THIAMINE PYROPHOSPHATE ENZYMES"/>
    <property type="match status" value="1"/>
</dbReference>
<comment type="pathway">
    <text evidence="2 14">Amino-acid biosynthesis; L-valine biosynthesis; L-valine from pyruvate: step 1/4.</text>
</comment>
<feature type="domain" description="Thiamine pyrophosphate enzyme N-terminal TPP-binding" evidence="17">
    <location>
        <begin position="54"/>
        <end position="170"/>
    </location>
</feature>
<keyword evidence="11 14" id="KW-0786">Thiamine pyrophosphate</keyword>
<dbReference type="InterPro" id="IPR012001">
    <property type="entry name" value="Thiamin_PyroP_enz_TPP-bd_dom"/>
</dbReference>
<evidence type="ECO:0000313" key="18">
    <source>
        <dbReference type="EMBL" id="NYT48156.1"/>
    </source>
</evidence>
<dbReference type="GO" id="GO:0009097">
    <property type="term" value="P:isoleucine biosynthetic process"/>
    <property type="evidence" value="ECO:0007669"/>
    <property type="project" value="UniProtKB-UniPathway"/>
</dbReference>
<evidence type="ECO:0000256" key="14">
    <source>
        <dbReference type="RuleBase" id="RU003591"/>
    </source>
</evidence>
<dbReference type="NCBIfam" id="TIGR00118">
    <property type="entry name" value="acolac_lg"/>
    <property type="match status" value="1"/>
</dbReference>
<evidence type="ECO:0000256" key="7">
    <source>
        <dbReference type="ARBA" id="ARBA00022679"/>
    </source>
</evidence>
<comment type="pathway">
    <text evidence="1 14">Amino-acid biosynthesis; L-isoleucine biosynthesis; L-isoleucine from 2-oxobutanoate: step 1/4.</text>
</comment>
<dbReference type="InterPro" id="IPR029035">
    <property type="entry name" value="DHS-like_NAD/FAD-binding_dom"/>
</dbReference>
<comment type="cofactor">
    <cofactor evidence="14">
        <name>Mg(2+)</name>
        <dbReference type="ChEBI" id="CHEBI:18420"/>
    </cofactor>
    <text evidence="14">Binds 1 Mg(2+) ion per subunit.</text>
</comment>
<keyword evidence="7 14" id="KW-0808">Transferase</keyword>
<dbReference type="GO" id="GO:0005948">
    <property type="term" value="C:acetolactate synthase complex"/>
    <property type="evidence" value="ECO:0007669"/>
    <property type="project" value="TreeGrafter"/>
</dbReference>
<dbReference type="InterPro" id="IPR029061">
    <property type="entry name" value="THDP-binding"/>
</dbReference>
<dbReference type="GO" id="GO:0000287">
    <property type="term" value="F:magnesium ion binding"/>
    <property type="evidence" value="ECO:0007669"/>
    <property type="project" value="UniProtKB-UniRule"/>
</dbReference>
<evidence type="ECO:0000256" key="4">
    <source>
        <dbReference type="ARBA" id="ARBA00013145"/>
    </source>
</evidence>
<evidence type="ECO:0000256" key="2">
    <source>
        <dbReference type="ARBA" id="ARBA00005025"/>
    </source>
</evidence>
<dbReference type="InterPro" id="IPR012000">
    <property type="entry name" value="Thiamin_PyroP_enz_cen_dom"/>
</dbReference>
<name>A0A853G143_9BURK</name>
<dbReference type="FunFam" id="3.40.50.970:FF:000016">
    <property type="entry name" value="Acetolactate synthase"/>
    <property type="match status" value="1"/>
</dbReference>
<gene>
    <name evidence="18" type="primary">ilvB</name>
    <name evidence="18" type="ORF">H0A72_02425</name>
</gene>
<evidence type="ECO:0000256" key="3">
    <source>
        <dbReference type="ARBA" id="ARBA00007812"/>
    </source>
</evidence>
<dbReference type="InterPro" id="IPR011766">
    <property type="entry name" value="TPP_enzyme_TPP-bd"/>
</dbReference>
<comment type="similarity">
    <text evidence="3 14">Belongs to the TPP enzyme family.</text>
</comment>
<dbReference type="GO" id="GO:0009099">
    <property type="term" value="P:L-valine biosynthetic process"/>
    <property type="evidence" value="ECO:0007669"/>
    <property type="project" value="UniProtKB-UniPathway"/>
</dbReference>
<dbReference type="Proteomes" id="UP000559809">
    <property type="component" value="Unassembled WGS sequence"/>
</dbReference>
<dbReference type="SUPFAM" id="SSF52467">
    <property type="entry name" value="DHS-like NAD/FAD-binding domain"/>
    <property type="match status" value="1"/>
</dbReference>
<sequence length="626" mass="66994">MQRGLFDQVPGFGWAAHAFQVFGWGKKEYTSRIPISYAIKRRAVNTSTEPVSRNGAQALLETLIAHGVDTIFGYPGGAVLPLYDALYSEPRIRHVLVRHEQGAVHAAEGYARSTGKPGVVIVTSGPGMANTTSGLLDALCDSIPVLCISGQVATSAIGTDAFQECDAIAISRPVTKWNAQIRRSEDVPALVAKAYGLTRSGRPGPVLLDFPKDMQIGLVPAAGGTDAAAPPEPIETATPATEAAVKRAASLIANAKRPVFYGGGGLINSGLDACHAFTALVQDMGAPCTLTLMGLGAFPADDPLFLGMLGMHGTLEANLAMHHADLIICVGARFDDRITGRLSDFCPHAAKIHLDIDPASIDKVVRADVALVGDCYPMLRALRKEIGRLDIDPARLKPWWERIGVWRAKDCLGFQPSAQAILPQQLMRALDQALTGSDAIISTDVGQHQMWAAQYIKFNRPNRWLTSGGAGTMGYGIPAAIGAQIGNPGKPVVCVSGDASALMNIQELATASQHRTPIKVVLCNNQHMGMVRQWQELIHDGRYSHSYNASIPDFVALARAFGWGAARVEDPADLGAALAACLAYDGPYFLDVVVQPQENCFPMMPAGYGHQQVMLSEDNWYVEEQA</sequence>
<dbReference type="CDD" id="cd07035">
    <property type="entry name" value="TPP_PYR_POX_like"/>
    <property type="match status" value="1"/>
</dbReference>
<dbReference type="Pfam" id="PF02775">
    <property type="entry name" value="TPP_enzyme_C"/>
    <property type="match status" value="1"/>
</dbReference>
<evidence type="ECO:0000256" key="6">
    <source>
        <dbReference type="ARBA" id="ARBA00022630"/>
    </source>
</evidence>
<dbReference type="SUPFAM" id="SSF52518">
    <property type="entry name" value="Thiamin diphosphate-binding fold (THDP-binding)"/>
    <property type="match status" value="2"/>
</dbReference>
<feature type="domain" description="Thiamine pyrophosphate enzyme central" evidence="15">
    <location>
        <begin position="245"/>
        <end position="382"/>
    </location>
</feature>
<dbReference type="EMBL" id="JACCEM010000001">
    <property type="protein sequence ID" value="NYT48156.1"/>
    <property type="molecule type" value="Genomic_DNA"/>
</dbReference>
<dbReference type="AlphaFoldDB" id="A0A853G143"/>
<evidence type="ECO:0000256" key="5">
    <source>
        <dbReference type="ARBA" id="ARBA00022605"/>
    </source>
</evidence>
<dbReference type="GO" id="GO:0050660">
    <property type="term" value="F:flavin adenine dinucleotide binding"/>
    <property type="evidence" value="ECO:0007669"/>
    <property type="project" value="InterPro"/>
</dbReference>
<dbReference type="Pfam" id="PF02776">
    <property type="entry name" value="TPP_enzyme_N"/>
    <property type="match status" value="1"/>
</dbReference>
<evidence type="ECO:0000256" key="9">
    <source>
        <dbReference type="ARBA" id="ARBA00022827"/>
    </source>
</evidence>
<dbReference type="PANTHER" id="PTHR18968:SF142">
    <property type="entry name" value="ACETOLACTATE SYNTHASE"/>
    <property type="match status" value="1"/>
</dbReference>
<evidence type="ECO:0000256" key="1">
    <source>
        <dbReference type="ARBA" id="ARBA00004974"/>
    </source>
</evidence>
<evidence type="ECO:0000259" key="15">
    <source>
        <dbReference type="Pfam" id="PF00205"/>
    </source>
</evidence>